<protein>
    <submittedName>
        <fullName evidence="2">Uncharacterized protein</fullName>
    </submittedName>
</protein>
<feature type="compositionally biased region" description="Basic and acidic residues" evidence="1">
    <location>
        <begin position="16"/>
        <end position="28"/>
    </location>
</feature>
<accession>A0A4U5LU54</accession>
<gene>
    <name evidence="2" type="ORF">L596_029274</name>
</gene>
<feature type="region of interest" description="Disordered" evidence="1">
    <location>
        <begin position="1"/>
        <end position="39"/>
    </location>
</feature>
<sequence>MKLKAAHGGVNKFRNSVKEEASEERLVKETPMVENSRLEDKRQEIETQKITLQNCPVIIVISGTSSIRNHAIQK</sequence>
<proteinExistence type="predicted"/>
<evidence type="ECO:0000313" key="2">
    <source>
        <dbReference type="EMBL" id="TKR59633.1"/>
    </source>
</evidence>
<reference evidence="2 3" key="2">
    <citation type="journal article" date="2019" name="G3 (Bethesda)">
        <title>Hybrid Assembly of the Genome of the Entomopathogenic Nematode Steinernema carpocapsae Identifies the X-Chromosome.</title>
        <authorList>
            <person name="Serra L."/>
            <person name="Macchietto M."/>
            <person name="Macias-Munoz A."/>
            <person name="McGill C.J."/>
            <person name="Rodriguez I.M."/>
            <person name="Rodriguez B."/>
            <person name="Murad R."/>
            <person name="Mortazavi A."/>
        </authorList>
    </citation>
    <scope>NUCLEOTIDE SEQUENCE [LARGE SCALE GENOMIC DNA]</scope>
    <source>
        <strain evidence="2 3">ALL</strain>
    </source>
</reference>
<dbReference type="Proteomes" id="UP000298663">
    <property type="component" value="Unassembled WGS sequence"/>
</dbReference>
<comment type="caution">
    <text evidence="2">The sequence shown here is derived from an EMBL/GenBank/DDBJ whole genome shotgun (WGS) entry which is preliminary data.</text>
</comment>
<name>A0A4U5LU54_STECR</name>
<reference evidence="2 3" key="1">
    <citation type="journal article" date="2015" name="Genome Biol.">
        <title>Comparative genomics of Steinernema reveals deeply conserved gene regulatory networks.</title>
        <authorList>
            <person name="Dillman A.R."/>
            <person name="Macchietto M."/>
            <person name="Porter C.F."/>
            <person name="Rogers A."/>
            <person name="Williams B."/>
            <person name="Antoshechkin I."/>
            <person name="Lee M.M."/>
            <person name="Goodwin Z."/>
            <person name="Lu X."/>
            <person name="Lewis E.E."/>
            <person name="Goodrich-Blair H."/>
            <person name="Stock S.P."/>
            <person name="Adams B.J."/>
            <person name="Sternberg P.W."/>
            <person name="Mortazavi A."/>
        </authorList>
    </citation>
    <scope>NUCLEOTIDE SEQUENCE [LARGE SCALE GENOMIC DNA]</scope>
    <source>
        <strain evidence="2 3">ALL</strain>
    </source>
</reference>
<keyword evidence="3" id="KW-1185">Reference proteome</keyword>
<evidence type="ECO:0000256" key="1">
    <source>
        <dbReference type="SAM" id="MobiDB-lite"/>
    </source>
</evidence>
<organism evidence="2 3">
    <name type="scientific">Steinernema carpocapsae</name>
    <name type="common">Entomopathogenic nematode</name>
    <dbReference type="NCBI Taxonomy" id="34508"/>
    <lineage>
        <taxon>Eukaryota</taxon>
        <taxon>Metazoa</taxon>
        <taxon>Ecdysozoa</taxon>
        <taxon>Nematoda</taxon>
        <taxon>Chromadorea</taxon>
        <taxon>Rhabditida</taxon>
        <taxon>Tylenchina</taxon>
        <taxon>Panagrolaimomorpha</taxon>
        <taxon>Strongyloidoidea</taxon>
        <taxon>Steinernematidae</taxon>
        <taxon>Steinernema</taxon>
    </lineage>
</organism>
<dbReference type="AlphaFoldDB" id="A0A4U5LU54"/>
<dbReference type="EMBL" id="AZBU02000012">
    <property type="protein sequence ID" value="TKR59633.1"/>
    <property type="molecule type" value="Genomic_DNA"/>
</dbReference>
<evidence type="ECO:0000313" key="3">
    <source>
        <dbReference type="Proteomes" id="UP000298663"/>
    </source>
</evidence>